<evidence type="ECO:0000313" key="7">
    <source>
        <dbReference type="Proteomes" id="UP000254808"/>
    </source>
</evidence>
<dbReference type="EMBL" id="CP027806">
    <property type="protein sequence ID" value="AXJ00821.1"/>
    <property type="molecule type" value="Genomic_DNA"/>
</dbReference>
<proteinExistence type="predicted"/>
<dbReference type="InterPro" id="IPR051453">
    <property type="entry name" value="MBL_Glyoxalase_II"/>
</dbReference>
<dbReference type="InterPro" id="IPR001279">
    <property type="entry name" value="Metallo-B-lactamas"/>
</dbReference>
<dbReference type="GO" id="GO:0046872">
    <property type="term" value="F:metal ion binding"/>
    <property type="evidence" value="ECO:0007669"/>
    <property type="project" value="UniProtKB-KW"/>
</dbReference>
<organism evidence="6 7">
    <name type="scientific">Cyclonatronum proteinivorum</name>
    <dbReference type="NCBI Taxonomy" id="1457365"/>
    <lineage>
        <taxon>Bacteria</taxon>
        <taxon>Pseudomonadati</taxon>
        <taxon>Balneolota</taxon>
        <taxon>Balneolia</taxon>
        <taxon>Balneolales</taxon>
        <taxon>Cyclonatronaceae</taxon>
        <taxon>Cyclonatronum</taxon>
    </lineage>
</organism>
<feature type="domain" description="Metallo-beta-lactamase" evidence="5">
    <location>
        <begin position="13"/>
        <end position="194"/>
    </location>
</feature>
<evidence type="ECO:0000259" key="5">
    <source>
        <dbReference type="SMART" id="SM00849"/>
    </source>
</evidence>
<dbReference type="AlphaFoldDB" id="A0A345UK19"/>
<evidence type="ECO:0000256" key="4">
    <source>
        <dbReference type="ARBA" id="ARBA00022833"/>
    </source>
</evidence>
<dbReference type="Pfam" id="PF00753">
    <property type="entry name" value="Lactamase_B"/>
    <property type="match status" value="1"/>
</dbReference>
<dbReference type="Gene3D" id="3.60.15.10">
    <property type="entry name" value="Ribonuclease Z/Hydroxyacylglutathione hydrolase-like"/>
    <property type="match status" value="1"/>
</dbReference>
<keyword evidence="7" id="KW-1185">Reference proteome</keyword>
<comment type="cofactor">
    <cofactor evidence="1">
        <name>Zn(2+)</name>
        <dbReference type="ChEBI" id="CHEBI:29105"/>
    </cofactor>
</comment>
<evidence type="ECO:0000256" key="3">
    <source>
        <dbReference type="ARBA" id="ARBA00022801"/>
    </source>
</evidence>
<keyword evidence="3" id="KW-0378">Hydrolase</keyword>
<sequence length="214" mass="24203">MITIETLTVNPFSQNTFLLIRDRAALLIDAGFSKASELNQMIDLLDDHKAQLKAIVITHAHVDHVMGLQRVLDRFDVPVYMSHADMYLWENSHKQVEMFGVSMRPFDFIPEPLPHDAACEIAGFRFLSLFTPGHAPDHVSLYFEEDGFVVAGDVLFNGSIGRTDLYKGDFELLKKSIFEKIYTLPESTEVYCGHGPKTIVGHEKKFNPFVKAEA</sequence>
<dbReference type="PANTHER" id="PTHR46233">
    <property type="entry name" value="HYDROXYACYLGLUTATHIONE HYDROLASE GLOC"/>
    <property type="match status" value="1"/>
</dbReference>
<dbReference type="CDD" id="cd06262">
    <property type="entry name" value="metallo-hydrolase-like_MBL-fold"/>
    <property type="match status" value="1"/>
</dbReference>
<dbReference type="SUPFAM" id="SSF56281">
    <property type="entry name" value="Metallo-hydrolase/oxidoreductase"/>
    <property type="match status" value="1"/>
</dbReference>
<evidence type="ECO:0000256" key="1">
    <source>
        <dbReference type="ARBA" id="ARBA00001947"/>
    </source>
</evidence>
<dbReference type="RefSeq" id="WP_114984079.1">
    <property type="nucleotide sequence ID" value="NZ_CP027806.1"/>
</dbReference>
<gene>
    <name evidence="6" type="ORF">CYPRO_1570</name>
</gene>
<dbReference type="KEGG" id="cprv:CYPRO_1570"/>
<dbReference type="GO" id="GO:0016787">
    <property type="term" value="F:hydrolase activity"/>
    <property type="evidence" value="ECO:0007669"/>
    <property type="project" value="UniProtKB-KW"/>
</dbReference>
<dbReference type="PANTHER" id="PTHR46233:SF3">
    <property type="entry name" value="HYDROXYACYLGLUTATHIONE HYDROLASE GLOC"/>
    <property type="match status" value="1"/>
</dbReference>
<dbReference type="OrthoDB" id="9802248at2"/>
<keyword evidence="2" id="KW-0479">Metal-binding</keyword>
<dbReference type="InterPro" id="IPR036866">
    <property type="entry name" value="RibonucZ/Hydroxyglut_hydro"/>
</dbReference>
<accession>A0A345UK19</accession>
<evidence type="ECO:0000313" key="6">
    <source>
        <dbReference type="EMBL" id="AXJ00821.1"/>
    </source>
</evidence>
<protein>
    <submittedName>
        <fullName evidence="6">Glyoxylase, beta-lactamase superfamily II</fullName>
    </submittedName>
</protein>
<keyword evidence="4" id="KW-0862">Zinc</keyword>
<evidence type="ECO:0000256" key="2">
    <source>
        <dbReference type="ARBA" id="ARBA00022723"/>
    </source>
</evidence>
<dbReference type="Proteomes" id="UP000254808">
    <property type="component" value="Chromosome"/>
</dbReference>
<dbReference type="SMART" id="SM00849">
    <property type="entry name" value="Lactamase_B"/>
    <property type="match status" value="1"/>
</dbReference>
<name>A0A345UK19_9BACT</name>
<reference evidence="6 7" key="1">
    <citation type="submission" date="2018-03" db="EMBL/GenBank/DDBJ databases">
        <title>Phenotypic and genomic properties of Cyclonatronum proteinivorum gen. nov., sp. nov., a haloalkaliphilic bacteroidete from soda lakes possessing Na+-translocating rhodopsin.</title>
        <authorList>
            <person name="Toshchakov S.V."/>
            <person name="Korzhenkov A."/>
            <person name="Samarov N.I."/>
            <person name="Kublanov I.V."/>
            <person name="Muntyan M.S."/>
            <person name="Sorokin D.Y."/>
        </authorList>
    </citation>
    <scope>NUCLEOTIDE SEQUENCE [LARGE SCALE GENOMIC DNA]</scope>
    <source>
        <strain evidence="6 7">Omega</strain>
    </source>
</reference>